<keyword evidence="3" id="KW-1185">Reference proteome</keyword>
<dbReference type="EMBL" id="JAPZBT010000002">
    <property type="protein sequence ID" value="KAJ5372261.1"/>
    <property type="molecule type" value="Genomic_DNA"/>
</dbReference>
<gene>
    <name evidence="2" type="ORF">N7517_004267</name>
</gene>
<dbReference type="Proteomes" id="UP001147752">
    <property type="component" value="Unassembled WGS sequence"/>
</dbReference>
<dbReference type="AlphaFoldDB" id="A0A9W9S577"/>
<accession>A0A9W9S577</accession>
<feature type="compositionally biased region" description="Polar residues" evidence="1">
    <location>
        <begin position="36"/>
        <end position="45"/>
    </location>
</feature>
<dbReference type="OrthoDB" id="4361168at2759"/>
<comment type="caution">
    <text evidence="2">The sequence shown here is derived from an EMBL/GenBank/DDBJ whole genome shotgun (WGS) entry which is preliminary data.</text>
</comment>
<dbReference type="RefSeq" id="XP_056578247.1">
    <property type="nucleotide sequence ID" value="XM_056721997.1"/>
</dbReference>
<evidence type="ECO:0000313" key="3">
    <source>
        <dbReference type="Proteomes" id="UP001147752"/>
    </source>
</evidence>
<name>A0A9W9S577_9EURO</name>
<reference evidence="2" key="1">
    <citation type="submission" date="2022-12" db="EMBL/GenBank/DDBJ databases">
        <authorList>
            <person name="Petersen C."/>
        </authorList>
    </citation>
    <scope>NUCLEOTIDE SEQUENCE</scope>
    <source>
        <strain evidence="2">IBT 3081</strain>
    </source>
</reference>
<evidence type="ECO:0000256" key="1">
    <source>
        <dbReference type="SAM" id="MobiDB-lite"/>
    </source>
</evidence>
<proteinExistence type="predicted"/>
<dbReference type="GeneID" id="81461180"/>
<reference evidence="2" key="2">
    <citation type="journal article" date="2023" name="IMA Fungus">
        <title>Comparative genomic study of the Penicillium genus elucidates a diverse pangenome and 15 lateral gene transfer events.</title>
        <authorList>
            <person name="Petersen C."/>
            <person name="Sorensen T."/>
            <person name="Nielsen M.R."/>
            <person name="Sondergaard T.E."/>
            <person name="Sorensen J.L."/>
            <person name="Fitzpatrick D.A."/>
            <person name="Frisvad J.C."/>
            <person name="Nielsen K.L."/>
        </authorList>
    </citation>
    <scope>NUCLEOTIDE SEQUENCE</scope>
    <source>
        <strain evidence="2">IBT 3081</strain>
    </source>
</reference>
<protein>
    <recommendedName>
        <fullName evidence="4">CCHC-type domain-containing protein</fullName>
    </recommendedName>
</protein>
<evidence type="ECO:0008006" key="4">
    <source>
        <dbReference type="Google" id="ProtNLM"/>
    </source>
</evidence>
<organism evidence="2 3">
    <name type="scientific">Penicillium concentricum</name>
    <dbReference type="NCBI Taxonomy" id="293559"/>
    <lineage>
        <taxon>Eukaryota</taxon>
        <taxon>Fungi</taxon>
        <taxon>Dikarya</taxon>
        <taxon>Ascomycota</taxon>
        <taxon>Pezizomycotina</taxon>
        <taxon>Eurotiomycetes</taxon>
        <taxon>Eurotiomycetidae</taxon>
        <taxon>Eurotiales</taxon>
        <taxon>Aspergillaceae</taxon>
        <taxon>Penicillium</taxon>
    </lineage>
</organism>
<sequence length="106" mass="12358">MDSTYPARQRYGPSRDPRRAGRANRGAGHADRQHYPRTQQYQPQSEHQSSIILTCYLCHNTRHLQRSCPLLALWRSAIETICRVQITSQLKFLGSWLTQYPEGPQY</sequence>
<evidence type="ECO:0000313" key="2">
    <source>
        <dbReference type="EMBL" id="KAJ5372261.1"/>
    </source>
</evidence>
<feature type="region of interest" description="Disordered" evidence="1">
    <location>
        <begin position="1"/>
        <end position="45"/>
    </location>
</feature>